<dbReference type="Proteomes" id="UP000036923">
    <property type="component" value="Unassembled WGS sequence"/>
</dbReference>
<keyword evidence="4" id="KW-0238">DNA-binding</keyword>
<dbReference type="AlphaFoldDB" id="A0A0L6JH28"/>
<dbReference type="GO" id="GO:0000160">
    <property type="term" value="P:phosphorelay signal transduction system"/>
    <property type="evidence" value="ECO:0007669"/>
    <property type="project" value="InterPro"/>
</dbReference>
<keyword evidence="3" id="KW-0805">Transcription regulation</keyword>
<dbReference type="Gene3D" id="3.40.50.2300">
    <property type="match status" value="1"/>
</dbReference>
<evidence type="ECO:0000256" key="1">
    <source>
        <dbReference type="ARBA" id="ARBA00018672"/>
    </source>
</evidence>
<dbReference type="STRING" id="398512.Bccel_0019"/>
<dbReference type="SUPFAM" id="SSF46894">
    <property type="entry name" value="C-terminal effector domain of the bipartite response regulators"/>
    <property type="match status" value="1"/>
</dbReference>
<accession>A0A0L6JH28</accession>
<evidence type="ECO:0000256" key="5">
    <source>
        <dbReference type="ARBA" id="ARBA00023163"/>
    </source>
</evidence>
<feature type="domain" description="HTH luxR-type" evidence="8">
    <location>
        <begin position="147"/>
        <end position="212"/>
    </location>
</feature>
<evidence type="ECO:0000256" key="3">
    <source>
        <dbReference type="ARBA" id="ARBA00023015"/>
    </source>
</evidence>
<evidence type="ECO:0000259" key="8">
    <source>
        <dbReference type="PROSITE" id="PS50043"/>
    </source>
</evidence>
<dbReference type="GO" id="GO:0003677">
    <property type="term" value="F:DNA binding"/>
    <property type="evidence" value="ECO:0007669"/>
    <property type="project" value="UniProtKB-KW"/>
</dbReference>
<dbReference type="RefSeq" id="WP_036939277.1">
    <property type="nucleotide sequence ID" value="NZ_JQKC01000009.1"/>
</dbReference>
<dbReference type="PROSITE" id="PS50043">
    <property type="entry name" value="HTH_LUXR_2"/>
    <property type="match status" value="1"/>
</dbReference>
<keyword evidence="11" id="KW-1185">Reference proteome</keyword>
<dbReference type="InterPro" id="IPR011006">
    <property type="entry name" value="CheY-like_superfamily"/>
</dbReference>
<dbReference type="InterPro" id="IPR001789">
    <property type="entry name" value="Sig_transdc_resp-reg_receiver"/>
</dbReference>
<evidence type="ECO:0000256" key="7">
    <source>
        <dbReference type="PROSITE-ProRule" id="PRU00169"/>
    </source>
</evidence>
<evidence type="ECO:0000256" key="2">
    <source>
        <dbReference type="ARBA" id="ARBA00022553"/>
    </source>
</evidence>
<evidence type="ECO:0000259" key="9">
    <source>
        <dbReference type="PROSITE" id="PS50110"/>
    </source>
</evidence>
<feature type="modified residue" description="4-aspartylphosphate" evidence="7">
    <location>
        <position position="54"/>
    </location>
</feature>
<dbReference type="EMBL" id="LGTC01000001">
    <property type="protein sequence ID" value="KNY24762.1"/>
    <property type="molecule type" value="Genomic_DNA"/>
</dbReference>
<keyword evidence="5" id="KW-0804">Transcription</keyword>
<reference evidence="11" key="1">
    <citation type="submission" date="2015-07" db="EMBL/GenBank/DDBJ databases">
        <title>Near-Complete Genome Sequence of the Cellulolytic Bacterium Bacteroides (Pseudobacteroides) cellulosolvens ATCC 35603.</title>
        <authorList>
            <person name="Dassa B."/>
            <person name="Utturkar S.M."/>
            <person name="Klingeman D.M."/>
            <person name="Hurt R.A."/>
            <person name="Keller M."/>
            <person name="Xu J."/>
            <person name="Reddy Y.H.K."/>
            <person name="Borovok I."/>
            <person name="Grinberg I.R."/>
            <person name="Lamed R."/>
            <person name="Zhivin O."/>
            <person name="Bayer E.A."/>
            <person name="Brown S.D."/>
        </authorList>
    </citation>
    <scope>NUCLEOTIDE SEQUENCE [LARGE SCALE GENOMIC DNA]</scope>
    <source>
        <strain evidence="11">DSM 2933</strain>
    </source>
</reference>
<dbReference type="GO" id="GO:0006355">
    <property type="term" value="P:regulation of DNA-templated transcription"/>
    <property type="evidence" value="ECO:0007669"/>
    <property type="project" value="InterPro"/>
</dbReference>
<dbReference type="PRINTS" id="PR00038">
    <property type="entry name" value="HTHLUXR"/>
</dbReference>
<dbReference type="PANTHER" id="PTHR43214">
    <property type="entry name" value="TWO-COMPONENT RESPONSE REGULATOR"/>
    <property type="match status" value="1"/>
</dbReference>
<dbReference type="InterPro" id="IPR058245">
    <property type="entry name" value="NreC/VraR/RcsB-like_REC"/>
</dbReference>
<comment type="function">
    <text evidence="6">May play the central regulatory role in sporulation. It may be an element of the effector pathway responsible for the activation of sporulation genes in response to nutritional stress. Spo0A may act in concert with spo0H (a sigma factor) to control the expression of some genes that are critical to the sporulation process.</text>
</comment>
<dbReference type="Pfam" id="PF00196">
    <property type="entry name" value="GerE"/>
    <property type="match status" value="1"/>
</dbReference>
<dbReference type="PROSITE" id="PS50110">
    <property type="entry name" value="RESPONSE_REGULATORY"/>
    <property type="match status" value="1"/>
</dbReference>
<dbReference type="SMART" id="SM00421">
    <property type="entry name" value="HTH_LUXR"/>
    <property type="match status" value="1"/>
</dbReference>
<sequence>MIKVVLVDDQEIFLNALKIMIESDDEIVVAGTAKNGYEGAEICRRLDPDVILMDIMMPIYDGVKGVELIKEFNSKAKVIMLTTLDDDAHVYQSLKKGADGYVLKNTGDKELIKVIKAAAAGFSIIQQKIFEQYKEKQHIPEKYILKTEESNIKLTEREKEVLSLIVDGMSNRDIAAKLFLVEGRVKNIVSSLLSKLDVVDRTQLAVYAIKHNIV</sequence>
<evidence type="ECO:0000256" key="4">
    <source>
        <dbReference type="ARBA" id="ARBA00023125"/>
    </source>
</evidence>
<dbReference type="SUPFAM" id="SSF52172">
    <property type="entry name" value="CheY-like"/>
    <property type="match status" value="1"/>
</dbReference>
<keyword evidence="2 7" id="KW-0597">Phosphoprotein</keyword>
<dbReference type="InterPro" id="IPR039420">
    <property type="entry name" value="WalR-like"/>
</dbReference>
<proteinExistence type="predicted"/>
<feature type="domain" description="Response regulatory" evidence="9">
    <location>
        <begin position="3"/>
        <end position="119"/>
    </location>
</feature>
<gene>
    <name evidence="10" type="ORF">Bccel_0019</name>
</gene>
<dbReference type="OrthoDB" id="9779069at2"/>
<evidence type="ECO:0000313" key="10">
    <source>
        <dbReference type="EMBL" id="KNY24762.1"/>
    </source>
</evidence>
<evidence type="ECO:0000256" key="6">
    <source>
        <dbReference type="ARBA" id="ARBA00024867"/>
    </source>
</evidence>
<comment type="caution">
    <text evidence="10">The sequence shown here is derived from an EMBL/GenBank/DDBJ whole genome shotgun (WGS) entry which is preliminary data.</text>
</comment>
<organism evidence="10 11">
    <name type="scientific">Pseudobacteroides cellulosolvens ATCC 35603 = DSM 2933</name>
    <dbReference type="NCBI Taxonomy" id="398512"/>
    <lineage>
        <taxon>Bacteria</taxon>
        <taxon>Bacillati</taxon>
        <taxon>Bacillota</taxon>
        <taxon>Clostridia</taxon>
        <taxon>Eubacteriales</taxon>
        <taxon>Oscillospiraceae</taxon>
        <taxon>Pseudobacteroides</taxon>
    </lineage>
</organism>
<dbReference type="PANTHER" id="PTHR43214:SF40">
    <property type="entry name" value="TRANSCRIPTIONAL REGULATORY PROTEIN LNRK"/>
    <property type="match status" value="1"/>
</dbReference>
<dbReference type="SMART" id="SM00448">
    <property type="entry name" value="REC"/>
    <property type="match status" value="1"/>
</dbReference>
<evidence type="ECO:0000313" key="11">
    <source>
        <dbReference type="Proteomes" id="UP000036923"/>
    </source>
</evidence>
<name>A0A0L6JH28_9FIRM</name>
<dbReference type="CDD" id="cd06170">
    <property type="entry name" value="LuxR_C_like"/>
    <property type="match status" value="1"/>
</dbReference>
<dbReference type="InterPro" id="IPR000792">
    <property type="entry name" value="Tscrpt_reg_LuxR_C"/>
</dbReference>
<protein>
    <recommendedName>
        <fullName evidence="1">Stage 0 sporulation protein A homolog</fullName>
    </recommendedName>
</protein>
<dbReference type="InterPro" id="IPR016032">
    <property type="entry name" value="Sig_transdc_resp-reg_C-effctor"/>
</dbReference>
<dbReference type="CDD" id="cd17535">
    <property type="entry name" value="REC_NarL-like"/>
    <property type="match status" value="1"/>
</dbReference>
<dbReference type="eggNOG" id="COG2197">
    <property type="taxonomic scope" value="Bacteria"/>
</dbReference>
<dbReference type="Pfam" id="PF00072">
    <property type="entry name" value="Response_reg"/>
    <property type="match status" value="1"/>
</dbReference>